<dbReference type="Proteomes" id="UP000585474">
    <property type="component" value="Unassembled WGS sequence"/>
</dbReference>
<sequence length="111" mass="11530">MQKQRESIRFTHFLSGLHSSFDSVHAQLLGSKELLYLSEVFSSFREASFSGAPSISAIGDRSALISYVGGTRSSSRDPNHFTGSSSFGRGGGSSDRAPGSGNGGGVGRALG</sequence>
<name>A0A7J0EGH6_9ERIC</name>
<dbReference type="EMBL" id="BJWL01000004">
    <property type="protein sequence ID" value="GFY85573.1"/>
    <property type="molecule type" value="Genomic_DNA"/>
</dbReference>
<protein>
    <submittedName>
        <fullName evidence="2">Uncharacterized protein</fullName>
    </submittedName>
</protein>
<accession>A0A7J0EGH6</accession>
<evidence type="ECO:0000256" key="1">
    <source>
        <dbReference type="SAM" id="MobiDB-lite"/>
    </source>
</evidence>
<organism evidence="2 3">
    <name type="scientific">Actinidia rufa</name>
    <dbReference type="NCBI Taxonomy" id="165716"/>
    <lineage>
        <taxon>Eukaryota</taxon>
        <taxon>Viridiplantae</taxon>
        <taxon>Streptophyta</taxon>
        <taxon>Embryophyta</taxon>
        <taxon>Tracheophyta</taxon>
        <taxon>Spermatophyta</taxon>
        <taxon>Magnoliopsida</taxon>
        <taxon>eudicotyledons</taxon>
        <taxon>Gunneridae</taxon>
        <taxon>Pentapetalae</taxon>
        <taxon>asterids</taxon>
        <taxon>Ericales</taxon>
        <taxon>Actinidiaceae</taxon>
        <taxon>Actinidia</taxon>
    </lineage>
</organism>
<evidence type="ECO:0000313" key="2">
    <source>
        <dbReference type="EMBL" id="GFY85573.1"/>
    </source>
</evidence>
<feature type="region of interest" description="Disordered" evidence="1">
    <location>
        <begin position="69"/>
        <end position="111"/>
    </location>
</feature>
<dbReference type="AlphaFoldDB" id="A0A7J0EGH6"/>
<evidence type="ECO:0000313" key="3">
    <source>
        <dbReference type="Proteomes" id="UP000585474"/>
    </source>
</evidence>
<gene>
    <name evidence="2" type="ORF">Acr_04g0003110</name>
</gene>
<keyword evidence="3" id="KW-1185">Reference proteome</keyword>
<reference evidence="2 3" key="1">
    <citation type="submission" date="2019-07" db="EMBL/GenBank/DDBJ databases">
        <title>De Novo Assembly of kiwifruit Actinidia rufa.</title>
        <authorList>
            <person name="Sugita-Konishi S."/>
            <person name="Sato K."/>
            <person name="Mori E."/>
            <person name="Abe Y."/>
            <person name="Kisaki G."/>
            <person name="Hamano K."/>
            <person name="Suezawa K."/>
            <person name="Otani M."/>
            <person name="Fukuda T."/>
            <person name="Manabe T."/>
            <person name="Gomi K."/>
            <person name="Tabuchi M."/>
            <person name="Akimitsu K."/>
            <person name="Kataoka I."/>
        </authorList>
    </citation>
    <scope>NUCLEOTIDE SEQUENCE [LARGE SCALE GENOMIC DNA]</scope>
    <source>
        <strain evidence="3">cv. Fuchu</strain>
    </source>
</reference>
<feature type="compositionally biased region" description="Gly residues" evidence="1">
    <location>
        <begin position="100"/>
        <end position="111"/>
    </location>
</feature>
<comment type="caution">
    <text evidence="2">The sequence shown here is derived from an EMBL/GenBank/DDBJ whole genome shotgun (WGS) entry which is preliminary data.</text>
</comment>
<proteinExistence type="predicted"/>